<dbReference type="SUPFAM" id="SSF56112">
    <property type="entry name" value="Protein kinase-like (PK-like)"/>
    <property type="match status" value="1"/>
</dbReference>
<feature type="domain" description="Protein kinase" evidence="2">
    <location>
        <begin position="1"/>
        <end position="200"/>
    </location>
</feature>
<dbReference type="AlphaFoldDB" id="A0A2P6SKJ4"/>
<protein>
    <submittedName>
        <fullName evidence="3">Putative transferase, protein kinase RLK-Pelle-RLCK-VIIa-2 family</fullName>
        <ecNumber evidence="3">2.7.-.-</ecNumber>
    </submittedName>
</protein>
<dbReference type="Gramene" id="PRQ59207">
    <property type="protein sequence ID" value="PRQ59207"/>
    <property type="gene ID" value="RchiOBHm_Chr1g0367651"/>
</dbReference>
<dbReference type="Proteomes" id="UP000238479">
    <property type="component" value="Chromosome 1"/>
</dbReference>
<dbReference type="InterPro" id="IPR050823">
    <property type="entry name" value="Plant_Ser_Thr_Prot_Kinase"/>
</dbReference>
<dbReference type="GO" id="GO:0005524">
    <property type="term" value="F:ATP binding"/>
    <property type="evidence" value="ECO:0007669"/>
    <property type="project" value="InterPro"/>
</dbReference>
<dbReference type="Gene3D" id="1.10.510.10">
    <property type="entry name" value="Transferase(Phosphotransferase) domain 1"/>
    <property type="match status" value="1"/>
</dbReference>
<name>A0A2P6SKJ4_ROSCH</name>
<dbReference type="EC" id="2.7.-.-" evidence="3"/>
<evidence type="ECO:0000256" key="1">
    <source>
        <dbReference type="SAM" id="MobiDB-lite"/>
    </source>
</evidence>
<organism evidence="3 4">
    <name type="scientific">Rosa chinensis</name>
    <name type="common">China rose</name>
    <dbReference type="NCBI Taxonomy" id="74649"/>
    <lineage>
        <taxon>Eukaryota</taxon>
        <taxon>Viridiplantae</taxon>
        <taxon>Streptophyta</taxon>
        <taxon>Embryophyta</taxon>
        <taxon>Tracheophyta</taxon>
        <taxon>Spermatophyta</taxon>
        <taxon>Magnoliopsida</taxon>
        <taxon>eudicotyledons</taxon>
        <taxon>Gunneridae</taxon>
        <taxon>Pentapetalae</taxon>
        <taxon>rosids</taxon>
        <taxon>fabids</taxon>
        <taxon>Rosales</taxon>
        <taxon>Rosaceae</taxon>
        <taxon>Rosoideae</taxon>
        <taxon>Rosoideae incertae sedis</taxon>
        <taxon>Rosa</taxon>
    </lineage>
</organism>
<dbReference type="Pfam" id="PF00069">
    <property type="entry name" value="Pkinase"/>
    <property type="match status" value="1"/>
</dbReference>
<dbReference type="PROSITE" id="PS50011">
    <property type="entry name" value="PROTEIN_KINASE_DOM"/>
    <property type="match status" value="1"/>
</dbReference>
<comment type="caution">
    <text evidence="3">The sequence shown here is derived from an EMBL/GenBank/DDBJ whole genome shotgun (WGS) entry which is preliminary data.</text>
</comment>
<proteinExistence type="predicted"/>
<evidence type="ECO:0000313" key="4">
    <source>
        <dbReference type="Proteomes" id="UP000238479"/>
    </source>
</evidence>
<feature type="region of interest" description="Disordered" evidence="1">
    <location>
        <begin position="200"/>
        <end position="226"/>
    </location>
</feature>
<dbReference type="PROSITE" id="PS00108">
    <property type="entry name" value="PROTEIN_KINASE_ST"/>
    <property type="match status" value="1"/>
</dbReference>
<gene>
    <name evidence="3" type="ORF">RchiOBHm_Chr1g0367651</name>
</gene>
<dbReference type="SMART" id="SM00220">
    <property type="entry name" value="S_TKc"/>
    <property type="match status" value="1"/>
</dbReference>
<dbReference type="InterPro" id="IPR008271">
    <property type="entry name" value="Ser/Thr_kinase_AS"/>
</dbReference>
<keyword evidence="4" id="KW-1185">Reference proteome</keyword>
<dbReference type="EMBL" id="PDCK01000039">
    <property type="protein sequence ID" value="PRQ59207.1"/>
    <property type="molecule type" value="Genomic_DNA"/>
</dbReference>
<dbReference type="OMA" id="PCANSSI"/>
<keyword evidence="3" id="KW-0418">Kinase</keyword>
<reference evidence="3 4" key="1">
    <citation type="journal article" date="2018" name="Nat. Genet.">
        <title>The Rosa genome provides new insights in the design of modern roses.</title>
        <authorList>
            <person name="Bendahmane M."/>
        </authorList>
    </citation>
    <scope>NUCLEOTIDE SEQUENCE [LARGE SCALE GENOMIC DNA]</scope>
    <source>
        <strain evidence="4">cv. Old Blush</strain>
    </source>
</reference>
<dbReference type="PANTHER" id="PTHR45621">
    <property type="entry name" value="OS01G0588500 PROTEIN-RELATED"/>
    <property type="match status" value="1"/>
</dbReference>
<evidence type="ECO:0000313" key="3">
    <source>
        <dbReference type="EMBL" id="PRQ59207.1"/>
    </source>
</evidence>
<dbReference type="InterPro" id="IPR011009">
    <property type="entry name" value="Kinase-like_dom_sf"/>
</dbReference>
<dbReference type="GO" id="GO:0004672">
    <property type="term" value="F:protein kinase activity"/>
    <property type="evidence" value="ECO:0007669"/>
    <property type="project" value="InterPro"/>
</dbReference>
<evidence type="ECO:0000259" key="2">
    <source>
        <dbReference type="PROSITE" id="PS50011"/>
    </source>
</evidence>
<accession>A0A2P6SKJ4</accession>
<keyword evidence="3" id="KW-0808">Transferase</keyword>
<feature type="compositionally biased region" description="Polar residues" evidence="1">
    <location>
        <begin position="210"/>
        <end position="223"/>
    </location>
</feature>
<dbReference type="FunFam" id="1.10.510.10:FF:000095">
    <property type="entry name" value="protein STRUBBELIG-RECEPTOR FAMILY 8"/>
    <property type="match status" value="1"/>
</dbReference>
<dbReference type="PIRSF" id="PIRSF000654">
    <property type="entry name" value="Integrin-linked_kinase"/>
    <property type="match status" value="1"/>
</dbReference>
<dbReference type="InterPro" id="IPR000719">
    <property type="entry name" value="Prot_kinase_dom"/>
</dbReference>
<sequence length="245" mass="26998">MPHGSLEIHLYGRDSYLEPLSWTLRMKIALGVAKVLAFLHGTEGKVIHRDVKTSNILLDSTYNAKLSDFGLAKDVPAGDESHVLTRVVGTHGYGAPEYISAGHLSCKSDVYGFGVVMLEMLSGRRVLDNNRPPREHNLVEWAKPYLASKSRALKIFDARTEGQYSLAGALKAANLANRCISAEPEFRPNMNEVVTASEQLQESGDMEGSGVSQNEPRQTPCANSSIRRRSTSWISFRPCASRSYT</sequence>
<dbReference type="STRING" id="74649.A0A2P6SKJ4"/>